<dbReference type="InterPro" id="IPR013320">
    <property type="entry name" value="ConA-like_dom_sf"/>
</dbReference>
<name>A0A843U160_COLES</name>
<dbReference type="InterPro" id="IPR000980">
    <property type="entry name" value="SH2"/>
</dbReference>
<feature type="compositionally biased region" description="Polar residues" evidence="3">
    <location>
        <begin position="346"/>
        <end position="361"/>
    </location>
</feature>
<feature type="compositionally biased region" description="Low complexity" evidence="3">
    <location>
        <begin position="380"/>
        <end position="392"/>
    </location>
</feature>
<dbReference type="SUPFAM" id="SSF49899">
    <property type="entry name" value="Concanavalin A-like lectins/glucanases"/>
    <property type="match status" value="1"/>
</dbReference>
<feature type="domain" description="SH2" evidence="4">
    <location>
        <begin position="626"/>
        <end position="726"/>
    </location>
</feature>
<evidence type="ECO:0000259" key="4">
    <source>
        <dbReference type="PROSITE" id="PS50001"/>
    </source>
</evidence>
<dbReference type="Gene3D" id="3.30.505.10">
    <property type="entry name" value="SH2 domain"/>
    <property type="match status" value="1"/>
</dbReference>
<dbReference type="EMBL" id="NMUH01000196">
    <property type="protein sequence ID" value="MQL74209.1"/>
    <property type="molecule type" value="Genomic_DNA"/>
</dbReference>
<dbReference type="PROSITE" id="PS50001">
    <property type="entry name" value="SH2"/>
    <property type="match status" value="1"/>
</dbReference>
<evidence type="ECO:0000256" key="2">
    <source>
        <dbReference type="PROSITE-ProRule" id="PRU00191"/>
    </source>
</evidence>
<evidence type="ECO:0000313" key="6">
    <source>
        <dbReference type="Proteomes" id="UP000652761"/>
    </source>
</evidence>
<evidence type="ECO:0000256" key="3">
    <source>
        <dbReference type="SAM" id="MobiDB-lite"/>
    </source>
</evidence>
<dbReference type="OrthoDB" id="10263919at2759"/>
<proteinExistence type="predicted"/>
<comment type="caution">
    <text evidence="5">The sequence shown here is derived from an EMBL/GenBank/DDBJ whole genome shotgun (WGS) entry which is preliminary data.</text>
</comment>
<keyword evidence="1 2" id="KW-0727">SH2 domain</keyword>
<accession>A0A843U160</accession>
<dbReference type="GO" id="GO:0007165">
    <property type="term" value="P:signal transduction"/>
    <property type="evidence" value="ECO:0007669"/>
    <property type="project" value="InterPro"/>
</dbReference>
<keyword evidence="6" id="KW-1185">Reference proteome</keyword>
<dbReference type="InterPro" id="IPR036860">
    <property type="entry name" value="SH2_dom_sf"/>
</dbReference>
<feature type="region of interest" description="Disordered" evidence="3">
    <location>
        <begin position="379"/>
        <end position="413"/>
    </location>
</feature>
<dbReference type="AlphaFoldDB" id="A0A843U160"/>
<evidence type="ECO:0000256" key="1">
    <source>
        <dbReference type="ARBA" id="ARBA00022999"/>
    </source>
</evidence>
<sequence>MAEEGGEHLDCEYSELKDLRISLDRRVVGGWGEGGGAGFCLCFWLYLKSPVDSSTVILRQMQSDSNKEIPFLILNKEKEMTLLPLLALHEEDTTGTSVFHDGMSSVSAKTECPKDKWIHVGCEVSREYIRLHIDGEAVGEKSKSSFSKNPDQDILEGISLVGNDDGNKKLQGYIHYVQIFPLSSDINVTDLSKKNLPIQLCLDCSCISDGIEEGVDGVWNVVGGKASCRRKFSLDLILLDPLGCIIHKEIEVLASLVYADDGTTVKKPYDDAEGTLLVNCDGLEFPSTERTLKLIDGRASIKLKISQLSSKCDNRLFRVRFHPSNDQKCPFLEAYSPPIRCISRSRNSRGNVTGKKQSHSPGANERSCEIQDMCSGMQMSNGSDSKCSSPSSKRPRLGCNDSPRRVDANDNSPQAIDGCISHDLAANGANVVRTDLDMKFEHHVETDNVLSDSESTDARNSVFTRINDSRKTISDTTVFKYCLGGTDERSLLLKEVVAFASDKDIMDFAEQVSLYAGCPHHRYQISIAKQLVKEGADSWKSLSHNEDRVLWSDVIPEIDRKFRKITHSSRRGLSGEDIEVLRRIAGCGDDLARENFDKMWHWLYPVALTLSKDCIHTLWESMSPRWIEGIITMEEAESSLKGPTGHLDPGTFILRFPTSRSWPHPDAGSLVVTYVGADHTLHNRLLSIDDGELNSRPLQDLLLQEPELYQLGRVRREVTQHWRTEA</sequence>
<feature type="region of interest" description="Disordered" evidence="3">
    <location>
        <begin position="346"/>
        <end position="366"/>
    </location>
</feature>
<protein>
    <recommendedName>
        <fullName evidence="4">SH2 domain-containing protein</fullName>
    </recommendedName>
</protein>
<evidence type="ECO:0000313" key="5">
    <source>
        <dbReference type="EMBL" id="MQL74209.1"/>
    </source>
</evidence>
<dbReference type="Pfam" id="PF13385">
    <property type="entry name" value="Laminin_G_3"/>
    <property type="match status" value="1"/>
</dbReference>
<organism evidence="5 6">
    <name type="scientific">Colocasia esculenta</name>
    <name type="common">Wild taro</name>
    <name type="synonym">Arum esculentum</name>
    <dbReference type="NCBI Taxonomy" id="4460"/>
    <lineage>
        <taxon>Eukaryota</taxon>
        <taxon>Viridiplantae</taxon>
        <taxon>Streptophyta</taxon>
        <taxon>Embryophyta</taxon>
        <taxon>Tracheophyta</taxon>
        <taxon>Spermatophyta</taxon>
        <taxon>Magnoliopsida</taxon>
        <taxon>Liliopsida</taxon>
        <taxon>Araceae</taxon>
        <taxon>Aroideae</taxon>
        <taxon>Colocasieae</taxon>
        <taxon>Colocasia</taxon>
    </lineage>
</organism>
<dbReference type="InterPro" id="IPR001217">
    <property type="entry name" value="STAT"/>
</dbReference>
<dbReference type="PANTHER" id="PTHR11801">
    <property type="entry name" value="SIGNAL TRANSDUCER AND ACTIVATOR OF TRANSCRIPTION"/>
    <property type="match status" value="1"/>
</dbReference>
<reference evidence="5" key="1">
    <citation type="submission" date="2017-07" db="EMBL/GenBank/DDBJ databases">
        <title>Taro Niue Genome Assembly and Annotation.</title>
        <authorList>
            <person name="Atibalentja N."/>
            <person name="Keating K."/>
            <person name="Fields C.J."/>
        </authorList>
    </citation>
    <scope>NUCLEOTIDE SEQUENCE</scope>
    <source>
        <strain evidence="5">Niue_2</strain>
        <tissue evidence="5">Leaf</tissue>
    </source>
</reference>
<gene>
    <name evidence="5" type="ORF">Taro_006581</name>
</gene>
<dbReference type="SUPFAM" id="SSF55550">
    <property type="entry name" value="SH2 domain"/>
    <property type="match status" value="1"/>
</dbReference>
<dbReference type="Proteomes" id="UP000652761">
    <property type="component" value="Unassembled WGS sequence"/>
</dbReference>
<dbReference type="GO" id="GO:0003700">
    <property type="term" value="F:DNA-binding transcription factor activity"/>
    <property type="evidence" value="ECO:0007669"/>
    <property type="project" value="InterPro"/>
</dbReference>